<keyword evidence="2" id="KW-1185">Reference proteome</keyword>
<sequence>MSSIARIQEGVTACPALADKDIAGVFDFFIRLYVSERIDQTNIEEDGDMLLYQWSRQGGHVELDLTRQIMLDLEDPDEAADSMTQLSIKFRFAETADVPSVGSGNVWCSSPAEVAAFRAELDDSVPFTWARQVVAAGVRVTLDRL</sequence>
<reference evidence="2" key="1">
    <citation type="submission" date="2018-05" db="EMBL/GenBank/DDBJ databases">
        <authorList>
            <person name="Li Y."/>
        </authorList>
    </citation>
    <scope>NUCLEOTIDE SEQUENCE [LARGE SCALE GENOMIC DNA]</scope>
    <source>
        <strain evidence="2">3d-2-2</strain>
    </source>
</reference>
<comment type="caution">
    <text evidence="1">The sequence shown here is derived from an EMBL/GenBank/DDBJ whole genome shotgun (WGS) entry which is preliminary data.</text>
</comment>
<protein>
    <submittedName>
        <fullName evidence="1">Uncharacterized protein</fullName>
    </submittedName>
</protein>
<accession>A0A2V1JXF9</accession>
<dbReference type="EMBL" id="QETA01000007">
    <property type="protein sequence ID" value="PWF21583.1"/>
    <property type="molecule type" value="Genomic_DNA"/>
</dbReference>
<dbReference type="AlphaFoldDB" id="A0A2V1JXF9"/>
<organism evidence="1 2">
    <name type="scientific">Corticimicrobacter populi</name>
    <dbReference type="NCBI Taxonomy" id="2175229"/>
    <lineage>
        <taxon>Bacteria</taxon>
        <taxon>Pseudomonadati</taxon>
        <taxon>Pseudomonadota</taxon>
        <taxon>Betaproteobacteria</taxon>
        <taxon>Burkholderiales</taxon>
        <taxon>Alcaligenaceae</taxon>
        <taxon>Corticimicrobacter</taxon>
    </lineage>
</organism>
<dbReference type="RefSeq" id="WP_109062926.1">
    <property type="nucleotide sequence ID" value="NZ_QETA01000007.1"/>
</dbReference>
<proteinExistence type="predicted"/>
<gene>
    <name evidence="1" type="ORF">DD235_15160</name>
</gene>
<dbReference type="Proteomes" id="UP000245212">
    <property type="component" value="Unassembled WGS sequence"/>
</dbReference>
<evidence type="ECO:0000313" key="1">
    <source>
        <dbReference type="EMBL" id="PWF21583.1"/>
    </source>
</evidence>
<name>A0A2V1JXF9_9BURK</name>
<evidence type="ECO:0000313" key="2">
    <source>
        <dbReference type="Proteomes" id="UP000245212"/>
    </source>
</evidence>